<keyword evidence="1" id="KW-0812">Transmembrane</keyword>
<dbReference type="AlphaFoldDB" id="A0A918DN19"/>
<sequence>MNPRSAAALWGAAITAALVAVPLTLRDRLPDPLAVHWGPAGAPDGELSFAAGLAVQVAMWIAIWGFLLAAAARERTLTRRMGRAYWWGTLVGGGLFVLGMGGTTLLANLDAPDWTAAVLEPWQVITVILVSAAAGLLAGHLGRGGPDLQAPAGAEPPRLDLRPGQRVVWVSRLTNPWLLAVTTVAAAGLVVVAVLDVAGASVGPVLPPLGVVLLVGLLTTSLTCRVTADGLRIGFGPFGRPARRIQLSKIDKAWSDTRYPSQVGGWGIRGLPGAATIMLRGGECLIIRYRSGGELAVSVDDAARGAALLNALVAEEVSR</sequence>
<feature type="transmembrane region" description="Helical" evidence="1">
    <location>
        <begin position="205"/>
        <end position="224"/>
    </location>
</feature>
<reference evidence="2" key="2">
    <citation type="submission" date="2020-09" db="EMBL/GenBank/DDBJ databases">
        <authorList>
            <person name="Sun Q."/>
            <person name="Zhou Y."/>
        </authorList>
    </citation>
    <scope>NUCLEOTIDE SEQUENCE</scope>
    <source>
        <strain evidence="2">CGMCC 4.7368</strain>
    </source>
</reference>
<protein>
    <recommendedName>
        <fullName evidence="4">DUF1648 domain-containing protein</fullName>
    </recommendedName>
</protein>
<evidence type="ECO:0000313" key="3">
    <source>
        <dbReference type="Proteomes" id="UP000646523"/>
    </source>
</evidence>
<evidence type="ECO:0008006" key="4">
    <source>
        <dbReference type="Google" id="ProtNLM"/>
    </source>
</evidence>
<proteinExistence type="predicted"/>
<feature type="transmembrane region" description="Helical" evidence="1">
    <location>
        <begin position="50"/>
        <end position="72"/>
    </location>
</feature>
<evidence type="ECO:0000313" key="2">
    <source>
        <dbReference type="EMBL" id="GGO73226.1"/>
    </source>
</evidence>
<comment type="caution">
    <text evidence="2">The sequence shown here is derived from an EMBL/GenBank/DDBJ whole genome shotgun (WGS) entry which is preliminary data.</text>
</comment>
<keyword evidence="1" id="KW-0472">Membrane</keyword>
<dbReference type="RefSeq" id="WP_189125950.1">
    <property type="nucleotide sequence ID" value="NZ_BMNH01000013.1"/>
</dbReference>
<name>A0A918DN19_9ACTN</name>
<evidence type="ECO:0000256" key="1">
    <source>
        <dbReference type="SAM" id="Phobius"/>
    </source>
</evidence>
<keyword evidence="1" id="KW-1133">Transmembrane helix</keyword>
<gene>
    <name evidence="2" type="ORF">GCM10012289_43120</name>
</gene>
<feature type="transmembrane region" description="Helical" evidence="1">
    <location>
        <begin position="177"/>
        <end position="199"/>
    </location>
</feature>
<accession>A0A918DN19</accession>
<keyword evidence="3" id="KW-1185">Reference proteome</keyword>
<organism evidence="2 3">
    <name type="scientific">Nonomuraea cavernae</name>
    <dbReference type="NCBI Taxonomy" id="2045107"/>
    <lineage>
        <taxon>Bacteria</taxon>
        <taxon>Bacillati</taxon>
        <taxon>Actinomycetota</taxon>
        <taxon>Actinomycetes</taxon>
        <taxon>Streptosporangiales</taxon>
        <taxon>Streptosporangiaceae</taxon>
        <taxon>Nonomuraea</taxon>
    </lineage>
</organism>
<feature type="transmembrane region" description="Helical" evidence="1">
    <location>
        <begin position="84"/>
        <end position="109"/>
    </location>
</feature>
<dbReference type="EMBL" id="BMNH01000013">
    <property type="protein sequence ID" value="GGO73226.1"/>
    <property type="molecule type" value="Genomic_DNA"/>
</dbReference>
<feature type="transmembrane region" description="Helical" evidence="1">
    <location>
        <begin position="121"/>
        <end position="139"/>
    </location>
</feature>
<dbReference type="Proteomes" id="UP000646523">
    <property type="component" value="Unassembled WGS sequence"/>
</dbReference>
<reference evidence="2" key="1">
    <citation type="journal article" date="2014" name="Int. J. Syst. Evol. Microbiol.">
        <title>Complete genome sequence of Corynebacterium casei LMG S-19264T (=DSM 44701T), isolated from a smear-ripened cheese.</title>
        <authorList>
            <consortium name="US DOE Joint Genome Institute (JGI-PGF)"/>
            <person name="Walter F."/>
            <person name="Albersmeier A."/>
            <person name="Kalinowski J."/>
            <person name="Ruckert C."/>
        </authorList>
    </citation>
    <scope>NUCLEOTIDE SEQUENCE</scope>
    <source>
        <strain evidence="2">CGMCC 4.7368</strain>
    </source>
</reference>